<organism evidence="3 4">
    <name type="scientific">Colletotrichum asianum</name>
    <dbReference type="NCBI Taxonomy" id="702518"/>
    <lineage>
        <taxon>Eukaryota</taxon>
        <taxon>Fungi</taxon>
        <taxon>Dikarya</taxon>
        <taxon>Ascomycota</taxon>
        <taxon>Pezizomycotina</taxon>
        <taxon>Sordariomycetes</taxon>
        <taxon>Hypocreomycetidae</taxon>
        <taxon>Glomerellales</taxon>
        <taxon>Glomerellaceae</taxon>
        <taxon>Colletotrichum</taxon>
        <taxon>Colletotrichum gloeosporioides species complex</taxon>
    </lineage>
</organism>
<comment type="caution">
    <text evidence="3">The sequence shown here is derived from an EMBL/GenBank/DDBJ whole genome shotgun (WGS) entry which is preliminary data.</text>
</comment>
<reference evidence="3 4" key="1">
    <citation type="submission" date="2019-12" db="EMBL/GenBank/DDBJ databases">
        <title>A genome sequence resource for the geographically widespread anthracnose pathogen Colletotrichum asianum.</title>
        <authorList>
            <person name="Meng Y."/>
        </authorList>
    </citation>
    <scope>NUCLEOTIDE SEQUENCE [LARGE SCALE GENOMIC DNA]</scope>
    <source>
        <strain evidence="3 4">ICMP 18580</strain>
    </source>
</reference>
<evidence type="ECO:0000313" key="3">
    <source>
        <dbReference type="EMBL" id="KAF0325915.1"/>
    </source>
</evidence>
<evidence type="ECO:0000256" key="1">
    <source>
        <dbReference type="SAM" id="MobiDB-lite"/>
    </source>
</evidence>
<keyword evidence="2" id="KW-0472">Membrane</keyword>
<keyword evidence="2" id="KW-0812">Transmembrane</keyword>
<feature type="compositionally biased region" description="Polar residues" evidence="1">
    <location>
        <begin position="343"/>
        <end position="362"/>
    </location>
</feature>
<evidence type="ECO:0000256" key="2">
    <source>
        <dbReference type="SAM" id="Phobius"/>
    </source>
</evidence>
<feature type="compositionally biased region" description="Polar residues" evidence="1">
    <location>
        <begin position="513"/>
        <end position="533"/>
    </location>
</feature>
<evidence type="ECO:0000313" key="4">
    <source>
        <dbReference type="Proteomes" id="UP000434172"/>
    </source>
</evidence>
<keyword evidence="2" id="KW-1133">Transmembrane helix</keyword>
<accession>A0A8H3ZVX0</accession>
<feature type="compositionally biased region" description="Pro residues" evidence="1">
    <location>
        <begin position="369"/>
        <end position="379"/>
    </location>
</feature>
<feature type="region of interest" description="Disordered" evidence="1">
    <location>
        <begin position="343"/>
        <end position="408"/>
    </location>
</feature>
<evidence type="ECO:0008006" key="5">
    <source>
        <dbReference type="Google" id="ProtNLM"/>
    </source>
</evidence>
<gene>
    <name evidence="3" type="ORF">GQ607_006733</name>
</gene>
<name>A0A8H3ZVX0_9PEZI</name>
<keyword evidence="4" id="KW-1185">Reference proteome</keyword>
<feature type="transmembrane region" description="Helical" evidence="2">
    <location>
        <begin position="129"/>
        <end position="150"/>
    </location>
</feature>
<feature type="compositionally biased region" description="Low complexity" evidence="1">
    <location>
        <begin position="426"/>
        <end position="436"/>
    </location>
</feature>
<feature type="region of interest" description="Disordered" evidence="1">
    <location>
        <begin position="96"/>
        <end position="115"/>
    </location>
</feature>
<feature type="region of interest" description="Disordered" evidence="1">
    <location>
        <begin position="425"/>
        <end position="497"/>
    </location>
</feature>
<feature type="region of interest" description="Disordered" evidence="1">
    <location>
        <begin position="280"/>
        <end position="321"/>
    </location>
</feature>
<feature type="compositionally biased region" description="Polar residues" evidence="1">
    <location>
        <begin position="440"/>
        <end position="449"/>
    </location>
</feature>
<dbReference type="OrthoDB" id="4524805at2759"/>
<protein>
    <recommendedName>
        <fullName evidence="5">Rna polymerase ii transcription initiation nucleotide excision repair factor tfiih</fullName>
    </recommendedName>
</protein>
<feature type="region of interest" description="Disordered" evidence="1">
    <location>
        <begin position="512"/>
        <end position="540"/>
    </location>
</feature>
<sequence>MQVDRFADSCLGASASQSREHMASANLDALPNLTSRYIPFVRRMTVPFHTSGVLTTMKPVKAPTLNSRLRFSTLALFFFCSYTHAVPSAHEPRNNNPLNIQWGPAPSPEDGPPASANALRDPAYLPYQIGAIVGSYGVSLVLVAVLLLVLSKRRREALSAGDNEVDFDEPKASPRPLRLTLEVPNSPRSIPRSPVRNFSYPPPEDYQTPEIPSPQTPYVAPTPTSTLHAPGIDASVDQRIVAKDKKMAQTQLEEMYKYVMEQEEAKAQGIILQGSPVLASNSQFPPPNNANFGKPTLKKEKHKPANLNLGAEPKPEKKSRASSIFSALRSPKKDKHVKGISISSPIMTPMTGTFPRQESQEMSAIPPRQYAPPPPPPVPTNQIPYGVYQENGQVSPITPDHSPESTQSIDERIGGQLPIGHARKISAAPSHASHAASDMDPNSATTERSTAPLIGLPQSPKPGARFPTLPASPKPGATFPSSPQPGATFRSKAPSAVRTGGALPLRAYEPALSSPSMASQTTKQTVFTRTGPLSPSGARTPATGMAVPYSPYQPFTPIVPMTPSLVTKADRKRMKKLEPKTPTLEMVKSEDDIW</sequence>
<feature type="region of interest" description="Disordered" evidence="1">
    <location>
        <begin position="570"/>
        <end position="594"/>
    </location>
</feature>
<dbReference type="AlphaFoldDB" id="A0A8H3ZVX0"/>
<dbReference type="EMBL" id="WOWK01000033">
    <property type="protein sequence ID" value="KAF0325915.1"/>
    <property type="molecule type" value="Genomic_DNA"/>
</dbReference>
<feature type="region of interest" description="Disordered" evidence="1">
    <location>
        <begin position="179"/>
        <end position="198"/>
    </location>
</feature>
<proteinExistence type="predicted"/>
<dbReference type="Proteomes" id="UP000434172">
    <property type="component" value="Unassembled WGS sequence"/>
</dbReference>